<protein>
    <submittedName>
        <fullName evidence="1">Uncharacterized protein</fullName>
    </submittedName>
</protein>
<evidence type="ECO:0000313" key="1">
    <source>
        <dbReference type="EMBL" id="JAD90292.1"/>
    </source>
</evidence>
<dbReference type="AlphaFoldDB" id="A0A0A9E2S4"/>
<proteinExistence type="predicted"/>
<sequence>MAASRAVAGDRRRRSWTCRRRRGRGQVGVVAWGAGVRPGLPLGAGLNYGSCYRPILGVDRGRGIPVNHEVQGQIR</sequence>
<accession>A0A0A9E2S4</accession>
<reference evidence="1" key="2">
    <citation type="journal article" date="2015" name="Data Brief">
        <title>Shoot transcriptome of the giant reed, Arundo donax.</title>
        <authorList>
            <person name="Barrero R.A."/>
            <person name="Guerrero F.D."/>
            <person name="Moolhuijzen P."/>
            <person name="Goolsby J.A."/>
            <person name="Tidwell J."/>
            <person name="Bellgard S.E."/>
            <person name="Bellgard M.I."/>
        </authorList>
    </citation>
    <scope>NUCLEOTIDE SEQUENCE</scope>
    <source>
        <tissue evidence="1">Shoot tissue taken approximately 20 cm above the soil surface</tissue>
    </source>
</reference>
<reference evidence="1" key="1">
    <citation type="submission" date="2014-09" db="EMBL/GenBank/DDBJ databases">
        <authorList>
            <person name="Magalhaes I.L.F."/>
            <person name="Oliveira U."/>
            <person name="Santos F.R."/>
            <person name="Vidigal T.H.D.A."/>
            <person name="Brescovit A.D."/>
            <person name="Santos A.J."/>
        </authorList>
    </citation>
    <scope>NUCLEOTIDE SEQUENCE</scope>
    <source>
        <tissue evidence="1">Shoot tissue taken approximately 20 cm above the soil surface</tissue>
    </source>
</reference>
<name>A0A0A9E2S4_ARUDO</name>
<organism evidence="1">
    <name type="scientific">Arundo donax</name>
    <name type="common">Giant reed</name>
    <name type="synonym">Donax arundinaceus</name>
    <dbReference type="NCBI Taxonomy" id="35708"/>
    <lineage>
        <taxon>Eukaryota</taxon>
        <taxon>Viridiplantae</taxon>
        <taxon>Streptophyta</taxon>
        <taxon>Embryophyta</taxon>
        <taxon>Tracheophyta</taxon>
        <taxon>Spermatophyta</taxon>
        <taxon>Magnoliopsida</taxon>
        <taxon>Liliopsida</taxon>
        <taxon>Poales</taxon>
        <taxon>Poaceae</taxon>
        <taxon>PACMAD clade</taxon>
        <taxon>Arundinoideae</taxon>
        <taxon>Arundineae</taxon>
        <taxon>Arundo</taxon>
    </lineage>
</organism>
<dbReference type="EMBL" id="GBRH01207603">
    <property type="protein sequence ID" value="JAD90292.1"/>
    <property type="molecule type" value="Transcribed_RNA"/>
</dbReference>